<gene>
    <name evidence="2" type="ORF">NKI27_12085</name>
</gene>
<feature type="transmembrane region" description="Helical" evidence="1">
    <location>
        <begin position="12"/>
        <end position="33"/>
    </location>
</feature>
<evidence type="ECO:0008006" key="4">
    <source>
        <dbReference type="Google" id="ProtNLM"/>
    </source>
</evidence>
<evidence type="ECO:0000313" key="3">
    <source>
        <dbReference type="Proteomes" id="UP001163739"/>
    </source>
</evidence>
<feature type="transmembrane region" description="Helical" evidence="1">
    <location>
        <begin position="45"/>
        <end position="66"/>
    </location>
</feature>
<evidence type="ECO:0000313" key="2">
    <source>
        <dbReference type="EMBL" id="UZE94817.1"/>
    </source>
</evidence>
<keyword evidence="3" id="KW-1185">Reference proteome</keyword>
<proteinExistence type="predicted"/>
<reference evidence="2" key="1">
    <citation type="submission" date="2022-06" db="EMBL/GenBank/DDBJ databases">
        <title>Alkalimarinus sp. nov., isolated from gut of a Alitta virens.</title>
        <authorList>
            <person name="Yang A.I."/>
            <person name="Shin N.-R."/>
        </authorList>
    </citation>
    <scope>NUCLEOTIDE SEQUENCE</scope>
    <source>
        <strain evidence="2">A2M4</strain>
    </source>
</reference>
<dbReference type="EMBL" id="CP100390">
    <property type="protein sequence ID" value="UZE94817.1"/>
    <property type="molecule type" value="Genomic_DNA"/>
</dbReference>
<dbReference type="Proteomes" id="UP001163739">
    <property type="component" value="Chromosome"/>
</dbReference>
<evidence type="ECO:0000256" key="1">
    <source>
        <dbReference type="SAM" id="Phobius"/>
    </source>
</evidence>
<sequence length="166" mass="19390">MIFYYAKTQTRQAITLAVNILLIPVLLYAFRYFLHSEPNFEQLYAVVKIGAFVVAAVMVVILLWLLKKNDRFEIYVTDSEFYSHHPVFKEWCFSVNPKDIVAIEHNLEVSQSAMTNINVCLKNGERVQITQNYNFSRKDLYDALKQANPDIKLPENANLFNHKLNR</sequence>
<keyword evidence="1" id="KW-0472">Membrane</keyword>
<dbReference type="RefSeq" id="WP_265046310.1">
    <property type="nucleotide sequence ID" value="NZ_CP100390.1"/>
</dbReference>
<protein>
    <recommendedName>
        <fullName evidence="4">PH domain-containing protein</fullName>
    </recommendedName>
</protein>
<keyword evidence="1" id="KW-0812">Transmembrane</keyword>
<accession>A0ABY6MYG0</accession>
<name>A0ABY6MYG0_9ALTE</name>
<keyword evidence="1" id="KW-1133">Transmembrane helix</keyword>
<organism evidence="2 3">
    <name type="scientific">Alkalimarinus alittae</name>
    <dbReference type="NCBI Taxonomy" id="2961619"/>
    <lineage>
        <taxon>Bacteria</taxon>
        <taxon>Pseudomonadati</taxon>
        <taxon>Pseudomonadota</taxon>
        <taxon>Gammaproteobacteria</taxon>
        <taxon>Alteromonadales</taxon>
        <taxon>Alteromonadaceae</taxon>
        <taxon>Alkalimarinus</taxon>
    </lineage>
</organism>